<feature type="domain" description="CoA carboxyltransferase N-terminal" evidence="2">
    <location>
        <begin position="4"/>
        <end position="260"/>
    </location>
</feature>
<dbReference type="SUPFAM" id="SSF52096">
    <property type="entry name" value="ClpP/crotonase"/>
    <property type="match status" value="2"/>
</dbReference>
<reference evidence="4" key="1">
    <citation type="submission" date="2020-10" db="EMBL/GenBank/DDBJ databases">
        <authorList>
            <person name="Gilroy R."/>
        </authorList>
    </citation>
    <scope>NUCLEOTIDE SEQUENCE</scope>
    <source>
        <strain evidence="4">10669</strain>
    </source>
</reference>
<reference evidence="4" key="2">
    <citation type="journal article" date="2021" name="PeerJ">
        <title>Extensive microbial diversity within the chicken gut microbiome revealed by metagenomics and culture.</title>
        <authorList>
            <person name="Gilroy R."/>
            <person name="Ravi A."/>
            <person name="Getino M."/>
            <person name="Pursley I."/>
            <person name="Horton D.L."/>
            <person name="Alikhan N.F."/>
            <person name="Baker D."/>
            <person name="Gharbi K."/>
            <person name="Hall N."/>
            <person name="Watson M."/>
            <person name="Adriaenssens E.M."/>
            <person name="Foster-Nyarko E."/>
            <person name="Jarju S."/>
            <person name="Secka A."/>
            <person name="Antonio M."/>
            <person name="Oren A."/>
            <person name="Chaudhuri R.R."/>
            <person name="La Ragione R."/>
            <person name="Hildebrand F."/>
            <person name="Pallen M.J."/>
        </authorList>
    </citation>
    <scope>NUCLEOTIDE SEQUENCE</scope>
    <source>
        <strain evidence="4">10669</strain>
    </source>
</reference>
<feature type="region of interest" description="Disordered" evidence="1">
    <location>
        <begin position="517"/>
        <end position="540"/>
    </location>
</feature>
<evidence type="ECO:0000259" key="3">
    <source>
        <dbReference type="PROSITE" id="PS50989"/>
    </source>
</evidence>
<dbReference type="GO" id="GO:0009317">
    <property type="term" value="C:acetyl-CoA carboxylase complex"/>
    <property type="evidence" value="ECO:0007669"/>
    <property type="project" value="TreeGrafter"/>
</dbReference>
<feature type="compositionally biased region" description="Basic residues" evidence="1">
    <location>
        <begin position="527"/>
        <end position="540"/>
    </location>
</feature>
<dbReference type="PANTHER" id="PTHR43842:SF2">
    <property type="entry name" value="PROPIONYL-COA CARBOXYLASE BETA CHAIN, MITOCHONDRIAL"/>
    <property type="match status" value="1"/>
</dbReference>
<evidence type="ECO:0000259" key="2">
    <source>
        <dbReference type="PROSITE" id="PS50980"/>
    </source>
</evidence>
<dbReference type="GO" id="GO:0004658">
    <property type="term" value="F:propionyl-CoA carboxylase activity"/>
    <property type="evidence" value="ECO:0007669"/>
    <property type="project" value="TreeGrafter"/>
</dbReference>
<dbReference type="EMBL" id="DVOG01000061">
    <property type="protein sequence ID" value="HIV03964.1"/>
    <property type="molecule type" value="Genomic_DNA"/>
</dbReference>
<dbReference type="InterPro" id="IPR029045">
    <property type="entry name" value="ClpP/crotonase-like_dom_sf"/>
</dbReference>
<protein>
    <submittedName>
        <fullName evidence="4">Acyl-CoA carboxylase subunit beta</fullName>
    </submittedName>
</protein>
<dbReference type="AlphaFoldDB" id="A0A9D1NJW3"/>
<gene>
    <name evidence="4" type="ORF">IAC75_02300</name>
</gene>
<evidence type="ECO:0000313" key="5">
    <source>
        <dbReference type="Proteomes" id="UP000886812"/>
    </source>
</evidence>
<dbReference type="PROSITE" id="PS50980">
    <property type="entry name" value="COA_CT_NTER"/>
    <property type="match status" value="1"/>
</dbReference>
<dbReference type="InterPro" id="IPR011763">
    <property type="entry name" value="COA_CT_C"/>
</dbReference>
<dbReference type="Gene3D" id="3.90.226.10">
    <property type="entry name" value="2-enoyl-CoA Hydratase, Chain A, domain 1"/>
    <property type="match status" value="2"/>
</dbReference>
<feature type="domain" description="CoA carboxyltransferase C-terminal" evidence="3">
    <location>
        <begin position="267"/>
        <end position="526"/>
    </location>
</feature>
<dbReference type="FunFam" id="3.90.226.10:FF:000016">
    <property type="entry name" value="Propionyl-CoA carboxylase, beta subunit"/>
    <property type="match status" value="1"/>
</dbReference>
<dbReference type="PANTHER" id="PTHR43842">
    <property type="entry name" value="PROPIONYL-COA CARBOXYLASE BETA CHAIN"/>
    <property type="match status" value="1"/>
</dbReference>
<name>A0A9D1NJW3_9BACT</name>
<dbReference type="Pfam" id="PF01039">
    <property type="entry name" value="Carboxyl_trans"/>
    <property type="match status" value="1"/>
</dbReference>
<dbReference type="InterPro" id="IPR011762">
    <property type="entry name" value="COA_CT_N"/>
</dbReference>
<accession>A0A9D1NJW3</accession>
<organism evidence="4 5">
    <name type="scientific">Candidatus Spyradosoma merdigallinarum</name>
    <dbReference type="NCBI Taxonomy" id="2840950"/>
    <lineage>
        <taxon>Bacteria</taxon>
        <taxon>Pseudomonadati</taxon>
        <taxon>Verrucomicrobiota</taxon>
        <taxon>Opitutia</taxon>
        <taxon>Opitutia incertae sedis</taxon>
        <taxon>Candidatus Spyradosoma</taxon>
    </lineage>
</organism>
<evidence type="ECO:0000313" key="4">
    <source>
        <dbReference type="EMBL" id="HIV03964.1"/>
    </source>
</evidence>
<evidence type="ECO:0000256" key="1">
    <source>
        <dbReference type="SAM" id="MobiDB-lite"/>
    </source>
</evidence>
<comment type="caution">
    <text evidence="4">The sequence shown here is derived from an EMBL/GenBank/DDBJ whole genome shotgun (WGS) entry which is preliminary data.</text>
</comment>
<feature type="compositionally biased region" description="Polar residues" evidence="1">
    <location>
        <begin position="517"/>
        <end position="526"/>
    </location>
</feature>
<sequence>MHMKKELIENLEALRKKAVAGGGEEKLDARRKKGLMTARDRIAGLVQPGSFMEFGMHIKHHCQDFGMKGKDLPCDGVVTGVGNVDGRSVAIYSQDFTVQGGSLGHEHAQKICRMQEYALKMGMPIVGINDSGGARIPEGEMALKGFGDIFYRNVQASGVVPQISVIAGPCAGGAAYSPALTDFIIMKKSNAQMFITGPEVIKAVTGEHCTMDEIGGAAAHASISGNIHFVAEDDAHALQIVRRLLSYLPANNMMDPPHEPTPIVSMQEDPGMADLVPEDPKLPIDMKKVIARLFDENTFFEVMADFAKNAVIGFARLQGIVCGIVANQPTMKAGVLDIDASDKCARFIRFCNAFNIPLVTLVDVPGFLPGKAQERGGIIRHGAKMLHAYSASTVPKITLVLRKAYGGAYIAMCSKPLGADAVFAWPTAEIAVMGPAGAANIVFKKDIAAAGEKAKADALAEGKSEEEAERLGKEASRARAAVYAEEYSAQFATPYRAAANGVVDDVITPAQSRAKLSQALRNSLSKRATRPPKKHGNMPL</sequence>
<dbReference type="InterPro" id="IPR034733">
    <property type="entry name" value="AcCoA_carboxyl_beta"/>
</dbReference>
<proteinExistence type="predicted"/>
<dbReference type="InterPro" id="IPR051047">
    <property type="entry name" value="AccD/PCCB"/>
</dbReference>
<dbReference type="Proteomes" id="UP000886812">
    <property type="component" value="Unassembled WGS sequence"/>
</dbReference>
<dbReference type="PROSITE" id="PS50989">
    <property type="entry name" value="COA_CT_CTER"/>
    <property type="match status" value="1"/>
</dbReference>